<evidence type="ECO:0000256" key="1">
    <source>
        <dbReference type="ARBA" id="ARBA00010944"/>
    </source>
</evidence>
<dbReference type="AlphaFoldDB" id="A0A7K0K3K1"/>
<dbReference type="InterPro" id="IPR036291">
    <property type="entry name" value="NAD(P)-bd_dom_sf"/>
</dbReference>
<dbReference type="Pfam" id="PF04321">
    <property type="entry name" value="RmlD_sub_bind"/>
    <property type="match status" value="1"/>
</dbReference>
<sequence length="286" mass="31612">MRWIVVGANGMLGQDLVEMLEKKGEEVRTYDRPEIDLTVEASVRERVKDADVVVNCAAYTAVDAAEEDERAAFNVNATAVEYLAVVCREIGARLVHISTDYIFDEPADRPTPCAEDDLPAPAGAYGRTKLAGEWALRALGEDYLIVRTAWLYGAKGNCFPKTMARLAGEHDRLTVVADQFGQPTWTRDLADLVWRLVEAKAPVGIYHGTSEGKTNWHGFTQAIVRSLGKDPKMVAPVTTAEFPRPAPRPAFSVLGHDRLRAIGVEPIGAWEERWEVATPEVLADYF</sequence>
<dbReference type="CDD" id="cd05254">
    <property type="entry name" value="dTDP_HR_like_SDR_e"/>
    <property type="match status" value="1"/>
</dbReference>
<dbReference type="GO" id="GO:0005829">
    <property type="term" value="C:cytosol"/>
    <property type="evidence" value="ECO:0007669"/>
    <property type="project" value="TreeGrafter"/>
</dbReference>
<keyword evidence="2" id="KW-0521">NADP</keyword>
<evidence type="ECO:0000313" key="4">
    <source>
        <dbReference type="EMBL" id="MST50067.1"/>
    </source>
</evidence>
<dbReference type="SUPFAM" id="SSF51735">
    <property type="entry name" value="NAD(P)-binding Rossmann-fold domains"/>
    <property type="match status" value="1"/>
</dbReference>
<dbReference type="EC" id="1.1.1.133" evidence="2"/>
<evidence type="ECO:0000313" key="5">
    <source>
        <dbReference type="Proteomes" id="UP000442535"/>
    </source>
</evidence>
<dbReference type="UniPathway" id="UPA00124"/>
<comment type="function">
    <text evidence="2">Catalyzes the reduction of dTDP-6-deoxy-L-lyxo-4-hexulose to yield dTDP-L-rhamnose.</text>
</comment>
<accession>A0A7K0K3K1</accession>
<comment type="pathway">
    <text evidence="2">Carbohydrate biosynthesis; dTDP-L-rhamnose biosynthesis.</text>
</comment>
<comment type="similarity">
    <text evidence="1 2">Belongs to the dTDP-4-dehydrorhamnose reductase family.</text>
</comment>
<organism evidence="4 5">
    <name type="scientific">Mobiluncus porci</name>
    <dbReference type="NCBI Taxonomy" id="2652278"/>
    <lineage>
        <taxon>Bacteria</taxon>
        <taxon>Bacillati</taxon>
        <taxon>Actinomycetota</taxon>
        <taxon>Actinomycetes</taxon>
        <taxon>Actinomycetales</taxon>
        <taxon>Actinomycetaceae</taxon>
        <taxon>Mobiluncus</taxon>
    </lineage>
</organism>
<dbReference type="Gene3D" id="3.40.50.720">
    <property type="entry name" value="NAD(P)-binding Rossmann-like Domain"/>
    <property type="match status" value="1"/>
</dbReference>
<dbReference type="InterPro" id="IPR005913">
    <property type="entry name" value="dTDP_dehydrorham_reduct"/>
</dbReference>
<gene>
    <name evidence="4" type="primary">rfbD</name>
    <name evidence="4" type="ORF">FYJ63_07445</name>
</gene>
<keyword evidence="2 4" id="KW-0560">Oxidoreductase</keyword>
<reference evidence="4 5" key="1">
    <citation type="submission" date="2019-08" db="EMBL/GenBank/DDBJ databases">
        <title>In-depth cultivation of the pig gut microbiome towards novel bacterial diversity and tailored functional studies.</title>
        <authorList>
            <person name="Wylensek D."/>
            <person name="Hitch T.C.A."/>
            <person name="Clavel T."/>
        </authorList>
    </citation>
    <scope>NUCLEOTIDE SEQUENCE [LARGE SCALE GENOMIC DNA]</scope>
    <source>
        <strain evidence="4 5">RF-GAM-744-WT-7</strain>
    </source>
</reference>
<proteinExistence type="inferred from homology"/>
<evidence type="ECO:0000256" key="2">
    <source>
        <dbReference type="RuleBase" id="RU364082"/>
    </source>
</evidence>
<dbReference type="PANTHER" id="PTHR10491">
    <property type="entry name" value="DTDP-4-DEHYDRORHAMNOSE REDUCTASE"/>
    <property type="match status" value="1"/>
</dbReference>
<dbReference type="PANTHER" id="PTHR10491:SF4">
    <property type="entry name" value="METHIONINE ADENOSYLTRANSFERASE 2 SUBUNIT BETA"/>
    <property type="match status" value="1"/>
</dbReference>
<dbReference type="GO" id="GO:0008831">
    <property type="term" value="F:dTDP-4-dehydrorhamnose reductase activity"/>
    <property type="evidence" value="ECO:0007669"/>
    <property type="project" value="UniProtKB-EC"/>
</dbReference>
<feature type="domain" description="RmlD-like substrate binding" evidence="3">
    <location>
        <begin position="1"/>
        <end position="274"/>
    </location>
</feature>
<name>A0A7K0K3K1_9ACTO</name>
<dbReference type="NCBIfam" id="TIGR01214">
    <property type="entry name" value="rmlD"/>
    <property type="match status" value="1"/>
</dbReference>
<dbReference type="Gene3D" id="3.90.25.10">
    <property type="entry name" value="UDP-galactose 4-epimerase, domain 1"/>
    <property type="match status" value="1"/>
</dbReference>
<protein>
    <recommendedName>
        <fullName evidence="2">dTDP-4-dehydrorhamnose reductase</fullName>
        <ecNumber evidence="2">1.1.1.133</ecNumber>
    </recommendedName>
</protein>
<comment type="caution">
    <text evidence="4">The sequence shown here is derived from an EMBL/GenBank/DDBJ whole genome shotgun (WGS) entry which is preliminary data.</text>
</comment>
<dbReference type="InterPro" id="IPR029903">
    <property type="entry name" value="RmlD-like-bd"/>
</dbReference>
<dbReference type="RefSeq" id="WP_154545327.1">
    <property type="nucleotide sequence ID" value="NZ_VUMY01000012.1"/>
</dbReference>
<dbReference type="GO" id="GO:0019305">
    <property type="term" value="P:dTDP-rhamnose biosynthetic process"/>
    <property type="evidence" value="ECO:0007669"/>
    <property type="project" value="UniProtKB-UniPathway"/>
</dbReference>
<dbReference type="EMBL" id="VUMY01000012">
    <property type="protein sequence ID" value="MST50067.1"/>
    <property type="molecule type" value="Genomic_DNA"/>
</dbReference>
<evidence type="ECO:0000259" key="3">
    <source>
        <dbReference type="Pfam" id="PF04321"/>
    </source>
</evidence>
<dbReference type="Proteomes" id="UP000442535">
    <property type="component" value="Unassembled WGS sequence"/>
</dbReference>
<keyword evidence="5" id="KW-1185">Reference proteome</keyword>